<evidence type="ECO:0000256" key="4">
    <source>
        <dbReference type="SAM" id="MobiDB-lite"/>
    </source>
</evidence>
<evidence type="ECO:0000313" key="6">
    <source>
        <dbReference type="Proteomes" id="UP001054857"/>
    </source>
</evidence>
<gene>
    <name evidence="5" type="ORF">Agub_g14749</name>
</gene>
<protein>
    <submittedName>
        <fullName evidence="5">Uncharacterized protein</fullName>
    </submittedName>
</protein>
<feature type="region of interest" description="Disordered" evidence="4">
    <location>
        <begin position="70"/>
        <end position="89"/>
    </location>
</feature>
<feature type="compositionally biased region" description="Low complexity" evidence="4">
    <location>
        <begin position="470"/>
        <end position="482"/>
    </location>
</feature>
<evidence type="ECO:0000256" key="1">
    <source>
        <dbReference type="ARBA" id="ARBA00004123"/>
    </source>
</evidence>
<keyword evidence="3" id="KW-0539">Nucleus</keyword>
<dbReference type="PANTHER" id="PTHR13471">
    <property type="entry name" value="TETRATRICOPEPTIDE-LIKE HELICAL"/>
    <property type="match status" value="1"/>
</dbReference>
<evidence type="ECO:0000256" key="3">
    <source>
        <dbReference type="ARBA" id="ARBA00023242"/>
    </source>
</evidence>
<organism evidence="5 6">
    <name type="scientific">Astrephomene gubernaculifera</name>
    <dbReference type="NCBI Taxonomy" id="47775"/>
    <lineage>
        <taxon>Eukaryota</taxon>
        <taxon>Viridiplantae</taxon>
        <taxon>Chlorophyta</taxon>
        <taxon>core chlorophytes</taxon>
        <taxon>Chlorophyceae</taxon>
        <taxon>CS clade</taxon>
        <taxon>Chlamydomonadales</taxon>
        <taxon>Astrephomenaceae</taxon>
        <taxon>Astrephomene</taxon>
    </lineage>
</organism>
<dbReference type="PANTHER" id="PTHR13471:SF0">
    <property type="entry name" value="NUCLEAR EXOSOME REGULATOR NRDE2"/>
    <property type="match status" value="1"/>
</dbReference>
<dbReference type="AlphaFoldDB" id="A0AAD3E411"/>
<proteinExistence type="inferred from homology"/>
<dbReference type="Proteomes" id="UP001054857">
    <property type="component" value="Unassembled WGS sequence"/>
</dbReference>
<comment type="caution">
    <text evidence="5">The sequence shown here is derived from an EMBL/GenBank/DDBJ whole genome shotgun (WGS) entry which is preliminary data.</text>
</comment>
<dbReference type="GO" id="GO:0031048">
    <property type="term" value="P:regulatory ncRNA-mediated heterochromatin formation"/>
    <property type="evidence" value="ECO:0007669"/>
    <property type="project" value="TreeGrafter"/>
</dbReference>
<dbReference type="InterPro" id="IPR013633">
    <property type="entry name" value="NRDE-2"/>
</dbReference>
<dbReference type="GO" id="GO:1902369">
    <property type="term" value="P:negative regulation of RNA catabolic process"/>
    <property type="evidence" value="ECO:0007669"/>
    <property type="project" value="TreeGrafter"/>
</dbReference>
<comment type="similarity">
    <text evidence="2">Belongs to the NRDE2 family.</text>
</comment>
<sequence>GCAGGRGAHASGVPWFLQHESRRAFVARALRSLIAGGPCEDHPQLCLAYLLVEASQALADDDTTATITTASDAAPTPTEPQQQPQQQPLPCLDRARQAARSLLSQHRNSLPLLAALAALEEAAGQTRAARRIRDAALAGAAALPEQQRHLLPLLVHQYVEAERAAAAAAAAAAADATAGGGGGGGGGGGATAAAALEHALRAHHVLRWFLTAAAAAAPTGGCTTATAAAAVTYVPYKAGGAVTRDDVAAARRGFESRIPGLLATRGGSLDAPSASHLYLGGLFECLTGRLFPAAGGGGTAAALTVFKHAAAAVPAAVRQASGYHEALAVSYCGLLVSELAEGGTGSGGGGGVQPGRVRDVLMQALELYPHSPLLLALRVQLGRALRGRCRLRRDLAALAAGLRRAAEGAAEQLAEEAEAAREGGAVVGPTSPSSAAPAIAAAAVWWAQMAAETEEPEPQDAHMDRGFASRQQQPQQQQRRLQPYVFRKAADPRVTRLLERAAAARHLAPCAAVWATYLAHEAAAAAVAEATAAAARAGSMGNGAGAGAGAAATAAAAATHLSYAKRVFLRAVREVPLSKEVWLQGLELLGCEDAADGGTATAETAG</sequence>
<dbReference type="EMBL" id="BMAR01000059">
    <property type="protein sequence ID" value="GFR52209.1"/>
    <property type="molecule type" value="Genomic_DNA"/>
</dbReference>
<evidence type="ECO:0000313" key="5">
    <source>
        <dbReference type="EMBL" id="GFR52209.1"/>
    </source>
</evidence>
<reference evidence="5 6" key="1">
    <citation type="journal article" date="2021" name="Sci. Rep.">
        <title>Genome sequencing of the multicellular alga Astrephomene provides insights into convergent evolution of germ-soma differentiation.</title>
        <authorList>
            <person name="Yamashita S."/>
            <person name="Yamamoto K."/>
            <person name="Matsuzaki R."/>
            <person name="Suzuki S."/>
            <person name="Yamaguchi H."/>
            <person name="Hirooka S."/>
            <person name="Minakuchi Y."/>
            <person name="Miyagishima S."/>
            <person name="Kawachi M."/>
            <person name="Toyoda A."/>
            <person name="Nozaki H."/>
        </authorList>
    </citation>
    <scope>NUCLEOTIDE SEQUENCE [LARGE SCALE GENOMIC DNA]</scope>
    <source>
        <strain evidence="5 6">NIES-4017</strain>
    </source>
</reference>
<keyword evidence="6" id="KW-1185">Reference proteome</keyword>
<evidence type="ECO:0000256" key="2">
    <source>
        <dbReference type="ARBA" id="ARBA00009265"/>
    </source>
</evidence>
<feature type="region of interest" description="Disordered" evidence="4">
    <location>
        <begin position="451"/>
        <end position="482"/>
    </location>
</feature>
<feature type="non-terminal residue" evidence="5">
    <location>
        <position position="1"/>
    </location>
</feature>
<accession>A0AAD3E411</accession>
<comment type="subcellular location">
    <subcellularLocation>
        <location evidence="1">Nucleus</location>
    </subcellularLocation>
</comment>
<dbReference type="GO" id="GO:0071013">
    <property type="term" value="C:catalytic step 2 spliceosome"/>
    <property type="evidence" value="ECO:0007669"/>
    <property type="project" value="TreeGrafter"/>
</dbReference>
<feature type="non-terminal residue" evidence="5">
    <location>
        <position position="606"/>
    </location>
</feature>
<name>A0AAD3E411_9CHLO</name>